<dbReference type="PANTHER" id="PTHR42986:SF1">
    <property type="entry name" value="BENZALDEHYDE DEHYDROGENASE YFMT"/>
    <property type="match status" value="1"/>
</dbReference>
<evidence type="ECO:0000256" key="1">
    <source>
        <dbReference type="ARBA" id="ARBA00009986"/>
    </source>
</evidence>
<dbReference type="Gene3D" id="3.40.309.10">
    <property type="entry name" value="Aldehyde Dehydrogenase, Chain A, domain 2"/>
    <property type="match status" value="1"/>
</dbReference>
<evidence type="ECO:0000256" key="5">
    <source>
        <dbReference type="RuleBase" id="RU003345"/>
    </source>
</evidence>
<evidence type="ECO:0000313" key="8">
    <source>
        <dbReference type="Proteomes" id="UP001501495"/>
    </source>
</evidence>
<dbReference type="PANTHER" id="PTHR42986">
    <property type="entry name" value="BENZALDEHYDE DEHYDROGENASE YFMT"/>
    <property type="match status" value="1"/>
</dbReference>
<dbReference type="Pfam" id="PF00171">
    <property type="entry name" value="Aldedh"/>
    <property type="match status" value="1"/>
</dbReference>
<keyword evidence="2 5" id="KW-0560">Oxidoreductase</keyword>
<evidence type="ECO:0000256" key="2">
    <source>
        <dbReference type="ARBA" id="ARBA00023002"/>
    </source>
</evidence>
<protein>
    <submittedName>
        <fullName evidence="7">Benzaldehyde dehydrogenase</fullName>
    </submittedName>
</protein>
<feature type="active site" evidence="4">
    <location>
        <position position="251"/>
    </location>
</feature>
<comment type="caution">
    <text evidence="7">The sequence shown here is derived from an EMBL/GenBank/DDBJ whole genome shotgun (WGS) entry which is preliminary data.</text>
</comment>
<name>A0ABP7XVZ2_9ACTN</name>
<dbReference type="Proteomes" id="UP001501495">
    <property type="component" value="Unassembled WGS sequence"/>
</dbReference>
<dbReference type="InterPro" id="IPR016162">
    <property type="entry name" value="Ald_DH_N"/>
</dbReference>
<evidence type="ECO:0000256" key="3">
    <source>
        <dbReference type="ARBA" id="ARBA00023027"/>
    </source>
</evidence>
<gene>
    <name evidence="7" type="ORF">GCM10022215_36650</name>
</gene>
<organism evidence="7 8">
    <name type="scientific">Nocardioides fonticola</name>
    <dbReference type="NCBI Taxonomy" id="450363"/>
    <lineage>
        <taxon>Bacteria</taxon>
        <taxon>Bacillati</taxon>
        <taxon>Actinomycetota</taxon>
        <taxon>Actinomycetes</taxon>
        <taxon>Propionibacteriales</taxon>
        <taxon>Nocardioidaceae</taxon>
        <taxon>Nocardioides</taxon>
    </lineage>
</organism>
<reference evidence="8" key="1">
    <citation type="journal article" date="2019" name="Int. J. Syst. Evol. Microbiol.">
        <title>The Global Catalogue of Microorganisms (GCM) 10K type strain sequencing project: providing services to taxonomists for standard genome sequencing and annotation.</title>
        <authorList>
            <consortium name="The Broad Institute Genomics Platform"/>
            <consortium name="The Broad Institute Genome Sequencing Center for Infectious Disease"/>
            <person name="Wu L."/>
            <person name="Ma J."/>
        </authorList>
    </citation>
    <scope>NUCLEOTIDE SEQUENCE [LARGE SCALE GENOMIC DNA]</scope>
    <source>
        <strain evidence="8">JCM 16703</strain>
    </source>
</reference>
<evidence type="ECO:0000259" key="6">
    <source>
        <dbReference type="Pfam" id="PF00171"/>
    </source>
</evidence>
<dbReference type="SUPFAM" id="SSF53720">
    <property type="entry name" value="ALDH-like"/>
    <property type="match status" value="1"/>
</dbReference>
<dbReference type="RefSeq" id="WP_344734926.1">
    <property type="nucleotide sequence ID" value="NZ_BAAAZH010000028.1"/>
</dbReference>
<dbReference type="PROSITE" id="PS00687">
    <property type="entry name" value="ALDEHYDE_DEHYDR_GLU"/>
    <property type="match status" value="1"/>
</dbReference>
<evidence type="ECO:0000313" key="7">
    <source>
        <dbReference type="EMBL" id="GAA4126735.1"/>
    </source>
</evidence>
<dbReference type="InterPro" id="IPR015590">
    <property type="entry name" value="Aldehyde_DH_dom"/>
</dbReference>
<dbReference type="InterPro" id="IPR029510">
    <property type="entry name" value="Ald_DH_CS_GLU"/>
</dbReference>
<keyword evidence="8" id="KW-1185">Reference proteome</keyword>
<keyword evidence="3" id="KW-0520">NAD</keyword>
<dbReference type="Gene3D" id="3.40.605.10">
    <property type="entry name" value="Aldehyde Dehydrogenase, Chain A, domain 1"/>
    <property type="match status" value="1"/>
</dbReference>
<proteinExistence type="inferred from homology"/>
<accession>A0ABP7XVZ2</accession>
<comment type="similarity">
    <text evidence="1 5">Belongs to the aldehyde dehydrogenase family.</text>
</comment>
<feature type="domain" description="Aldehyde dehydrogenase" evidence="6">
    <location>
        <begin position="28"/>
        <end position="473"/>
    </location>
</feature>
<dbReference type="InterPro" id="IPR016163">
    <property type="entry name" value="Ald_DH_C"/>
</dbReference>
<evidence type="ECO:0000256" key="4">
    <source>
        <dbReference type="PROSITE-ProRule" id="PRU10007"/>
    </source>
</evidence>
<dbReference type="EMBL" id="BAAAZH010000028">
    <property type="protein sequence ID" value="GAA4126735.1"/>
    <property type="molecule type" value="Genomic_DNA"/>
</dbReference>
<dbReference type="InterPro" id="IPR016161">
    <property type="entry name" value="Ald_DH/histidinol_DH"/>
</dbReference>
<sequence length="484" mass="49678">MTDLATDPRSPRWHEAVFTTGGFVPAGSSLAVRAPATGDVVAEVGRADAALLDAAVSAAARAQVAWAGAPYPERAAVFTRAAALLQADPDRLLRWLVPESGSAQGKAAFEVGLVVSELSGAAALCAEPYGSLLRSEKPRLSLQRRVPIGVVGVISPFNFPAVLAMRSVAPALAAGNGVVLKPDPRTPVSGDLFAEAGLPDGLLHVLPGDGELGAALVEHPGVGCLSFTGSTAAGRRIGETAGRLLKRVHLELGGNNALLILPDADLDAAVSAGAWGSFLHQGQICMTTGRHLVPRSLLADYSRALAAHADALPVGDPTDPASALGPLISSSEADRVQALVDEAVAAGATLLAGGTHEGPFYRPTVLRDVPTDTRVFAEEVFGPVAPIVAYDTVEEAIELINASEYGLSVGILTGDAFGALAVAERIRSGMVHINDQTVDDETAAPFGGVGASGVGGRFGSSTNLDAFSELQWVTMQGAAERYPF</sequence>